<evidence type="ECO:0000256" key="1">
    <source>
        <dbReference type="ARBA" id="ARBA00004173"/>
    </source>
</evidence>
<keyword evidence="8" id="KW-0342">GTP-binding</keyword>
<sequence>MPLPRPPKAELVYKGTAQPSPSPQPPLPAARVATPPTPLAPSKSTSPLSEFTKPNASQLRPPPSSKGRYPSRTPFDSQRTSRSSAILDQASSDFRQQGPPIRFGRYGGAPQRSKGDPDNQASSTGSENGFKIRKLSSIGPPAPAGSVDQDALQSGDGSRSFRPFSGRGDVPSRRHASQERSQSQRPAPDTLSDSRIGAALKPMNRSRSDDRGAAFDRTSNQLNPWESRSRSQARDRPPQDRRLTRQPGRYPSRQNDLGRTSRTTTSPQSPVSSEVEIQEVDDVGVATPALETEEERYDRRKKIDKERGRRSRIYDVEEDDSGYTSRSTKPNSGKRRSAHRGSGPAFDPDMVEDILDEQRRKKKSKRSKAEAVEQKRPEIQIPEFISVEKLAQGLKVRLPEFIDKLEEEGFEGARYDHVLDSGTSAMFAEIYGFEPIIDTIDETRDLVARPPPEDPSVLPPRPPIVTIMGHVDHGKTTILDYFRKSSVVASEHGGITQHIGAFSVVMPGSERNITFLDTPGHAAFLDMRRRGANVTDIVVLVVAADDSVKAQTIEAIKHALEANVQIIVAINKIDKDDADIERVKRDLSQHDIVVEDFGGDFQVVPVSGKTGQGMADLEEAILTLADVYDFRAETDGQAEGWIIESKVGESGRVATVLVRRGTLRPGDFIVAGNTWARVRTLRNDAGQLIQEAPPGTPVQIDGWRGEDPMAGSEVLQAVEEQQAKDAVAVRQEREDSVRTISDLSAINTARTEEAEARAKVLDWEREQGYMKMKANRRPKDNEGWVEKESLGPQQVHFLIKADVAGSTEALVSAVSAIGNKEVVANVVHSGTGELTESDIKLLAASGEGGYAITFNQRVDTGIRRLAEAANVQILDYNIIYKVTDVVAEKLAEKLPPIITHKVLGEAEVGDIFEITVKKAKVKIAGCRVTNGTIRRSEKIRVIRDGEVVYTGTLNSFKNIKKDVTEMRKGSECGMGFENWDGFEVGDQIQSFEEIHEKRSLHSDAVRRVNQPQKRYVVVHSIDASQEGRRRRQAPTDPGDQVRAAQTSSPAEASKAPTGGGSKDGKAPAVGVGAGNISDLSFLTETAPATTSAPGAAESSDIITTIVAAAAVSATDASPRSETTSASKGSEDGKVPAVGVGAGNTSNLSFLTQTTTSSTAGASLVSETTVTTTVPAASNADSPAAATQQATDIAPSTTIGGAIVSETSTSPATVTNNPDTTQPAFGSAFGTVVATESASDHSNPSSVIGTGTAIVPPARAETITTQPAPDFASTTTVQVQTTIFTTVDVTAEVTAAAVTSSLDATTEASTQQNQQSTDSLGATPSGTELPSSSPSSPLASVAVVFVTASPATTASLTPEATIITPGLGTISIAQTALSEPGTPLPVETNVPSEEPRPSTLSTASPFPDLASSITTSVQPSGIEGKGQQDAPTTTTPDPVVVVPVTSGPISSPVVTQAQAQGPAPVTEIITETVTTTVTVQ</sequence>
<dbReference type="FunFam" id="3.40.50.10050:FF:000001">
    <property type="entry name" value="Translation initiation factor IF-2"/>
    <property type="match status" value="1"/>
</dbReference>
<name>A0AA38YD41_9EURO</name>
<evidence type="ECO:0000256" key="9">
    <source>
        <dbReference type="ARBA" id="ARBA00025162"/>
    </source>
</evidence>
<dbReference type="GO" id="GO:0003924">
    <property type="term" value="F:GTPase activity"/>
    <property type="evidence" value="ECO:0007669"/>
    <property type="project" value="InterPro"/>
</dbReference>
<dbReference type="InterPro" id="IPR027417">
    <property type="entry name" value="P-loop_NTPase"/>
</dbReference>
<keyword evidence="7" id="KW-0496">Mitochondrion</keyword>
<evidence type="ECO:0000256" key="3">
    <source>
        <dbReference type="ARBA" id="ARBA00022540"/>
    </source>
</evidence>
<evidence type="ECO:0000256" key="2">
    <source>
        <dbReference type="ARBA" id="ARBA00007733"/>
    </source>
</evidence>
<dbReference type="PANTHER" id="PTHR43381:SF20">
    <property type="entry name" value="TRANSLATION INITIATION FACTOR IF-2, MITOCHONDRIAL"/>
    <property type="match status" value="1"/>
</dbReference>
<dbReference type="InterPro" id="IPR005225">
    <property type="entry name" value="Small_GTP-bd"/>
</dbReference>
<feature type="compositionally biased region" description="Polar residues" evidence="11">
    <location>
        <begin position="74"/>
        <end position="95"/>
    </location>
</feature>
<feature type="region of interest" description="Disordered" evidence="11">
    <location>
        <begin position="1111"/>
        <end position="1135"/>
    </location>
</feature>
<evidence type="ECO:0000256" key="5">
    <source>
        <dbReference type="ARBA" id="ARBA00022917"/>
    </source>
</evidence>
<feature type="domain" description="Tr-type G" evidence="12">
    <location>
        <begin position="460"/>
        <end position="633"/>
    </location>
</feature>
<evidence type="ECO:0000256" key="4">
    <source>
        <dbReference type="ARBA" id="ARBA00022741"/>
    </source>
</evidence>
<dbReference type="Gene3D" id="2.40.30.10">
    <property type="entry name" value="Translation factors"/>
    <property type="match status" value="2"/>
</dbReference>
<dbReference type="Gene3D" id="3.40.50.300">
    <property type="entry name" value="P-loop containing nucleotide triphosphate hydrolases"/>
    <property type="match status" value="1"/>
</dbReference>
<dbReference type="CDD" id="cd01887">
    <property type="entry name" value="IF2_eIF5B"/>
    <property type="match status" value="1"/>
</dbReference>
<feature type="compositionally biased region" description="Polar residues" evidence="11">
    <location>
        <begin position="1301"/>
        <end position="1327"/>
    </location>
</feature>
<dbReference type="SUPFAM" id="SSF52156">
    <property type="entry name" value="Initiation factor IF2/eIF5b, domain 3"/>
    <property type="match status" value="1"/>
</dbReference>
<feature type="compositionally biased region" description="Polar residues" evidence="11">
    <location>
        <begin position="217"/>
        <end position="226"/>
    </location>
</feature>
<dbReference type="GO" id="GO:0005525">
    <property type="term" value="F:GTP binding"/>
    <property type="evidence" value="ECO:0007669"/>
    <property type="project" value="UniProtKB-KW"/>
</dbReference>
<feature type="compositionally biased region" description="Basic and acidic residues" evidence="11">
    <location>
        <begin position="227"/>
        <end position="243"/>
    </location>
</feature>
<feature type="compositionally biased region" description="Low complexity" evidence="11">
    <location>
        <begin position="260"/>
        <end position="275"/>
    </location>
</feature>
<dbReference type="Pfam" id="PF22042">
    <property type="entry name" value="EF-G_D2"/>
    <property type="match status" value="1"/>
</dbReference>
<evidence type="ECO:0000256" key="8">
    <source>
        <dbReference type="ARBA" id="ARBA00023134"/>
    </source>
</evidence>
<feature type="region of interest" description="Disordered" evidence="11">
    <location>
        <begin position="1377"/>
        <end position="1435"/>
    </location>
</feature>
<feature type="region of interest" description="Disordered" evidence="11">
    <location>
        <begin position="1301"/>
        <end position="1335"/>
    </location>
</feature>
<gene>
    <name evidence="13" type="primary">IFM1</name>
    <name evidence="13" type="ORF">H2204_001337</name>
</gene>
<dbReference type="SUPFAM" id="SSF50447">
    <property type="entry name" value="Translation proteins"/>
    <property type="match status" value="2"/>
</dbReference>
<evidence type="ECO:0000256" key="11">
    <source>
        <dbReference type="SAM" id="MobiDB-lite"/>
    </source>
</evidence>
<dbReference type="Gene3D" id="3.40.50.10050">
    <property type="entry name" value="Translation initiation factor IF- 2, domain 3"/>
    <property type="match status" value="1"/>
</dbReference>
<dbReference type="InterPro" id="IPR015760">
    <property type="entry name" value="TIF_IF2"/>
</dbReference>
<comment type="function">
    <text evidence="9">One of the essential components for the initiation of protein synthesis. Protects formylmethionyl-tRNA from spontaneous hydrolysis and promotes its binding to the 30S ribosomal subunits. Also involved in the hydrolysis of GTP during the formation of the 70S ribosomal complex.</text>
</comment>
<dbReference type="InterPro" id="IPR000178">
    <property type="entry name" value="TF_IF2_bacterial-like"/>
</dbReference>
<comment type="caution">
    <text evidence="13">The sequence shown here is derived from an EMBL/GenBank/DDBJ whole genome shotgun (WGS) entry which is preliminary data.</text>
</comment>
<dbReference type="InterPro" id="IPR053905">
    <property type="entry name" value="EF-G-like_DII"/>
</dbReference>
<dbReference type="SUPFAM" id="SSF52540">
    <property type="entry name" value="P-loop containing nucleoside triphosphate hydrolases"/>
    <property type="match status" value="1"/>
</dbReference>
<evidence type="ECO:0000313" key="13">
    <source>
        <dbReference type="EMBL" id="KAJ9644875.1"/>
    </source>
</evidence>
<dbReference type="InterPro" id="IPR023115">
    <property type="entry name" value="TIF_IF2_dom3"/>
</dbReference>
<dbReference type="InterPro" id="IPR009000">
    <property type="entry name" value="Transl_B-barrel_sf"/>
</dbReference>
<reference evidence="13" key="1">
    <citation type="submission" date="2022-10" db="EMBL/GenBank/DDBJ databases">
        <title>Culturing micro-colonial fungi from biological soil crusts in the Mojave desert and describing Neophaeococcomyces mojavensis, and introducing the new genera and species Taxawa tesnikishii.</title>
        <authorList>
            <person name="Kurbessoian T."/>
            <person name="Stajich J.E."/>
        </authorList>
    </citation>
    <scope>NUCLEOTIDE SEQUENCE</scope>
    <source>
        <strain evidence="13">TK_35</strain>
    </source>
</reference>
<dbReference type="GO" id="GO:0003743">
    <property type="term" value="F:translation initiation factor activity"/>
    <property type="evidence" value="ECO:0007669"/>
    <property type="project" value="UniProtKB-KW"/>
</dbReference>
<comment type="similarity">
    <text evidence="2">Belongs to the TRAFAC class translation factor GTPase superfamily. Classic translation factor GTPase family. IF-2 subfamily.</text>
</comment>
<proteinExistence type="inferred from homology"/>
<dbReference type="CDD" id="cd03702">
    <property type="entry name" value="IF2_mtIF2_II"/>
    <property type="match status" value="1"/>
</dbReference>
<dbReference type="CDD" id="cd03692">
    <property type="entry name" value="mtIF2_IVc"/>
    <property type="match status" value="1"/>
</dbReference>
<feature type="region of interest" description="Disordered" evidence="11">
    <location>
        <begin position="1019"/>
        <end position="1069"/>
    </location>
</feature>
<dbReference type="Proteomes" id="UP001172681">
    <property type="component" value="Unassembled WGS sequence"/>
</dbReference>
<comment type="subcellular location">
    <subcellularLocation>
        <location evidence="1">Mitochondrion</location>
    </subcellularLocation>
</comment>
<accession>A0AA38YD41</accession>
<keyword evidence="6" id="KW-0809">Transit peptide</keyword>
<evidence type="ECO:0000256" key="7">
    <source>
        <dbReference type="ARBA" id="ARBA00023128"/>
    </source>
</evidence>
<keyword evidence="4" id="KW-0547">Nucleotide-binding</keyword>
<dbReference type="PROSITE" id="PS51722">
    <property type="entry name" value="G_TR_2"/>
    <property type="match status" value="1"/>
</dbReference>
<evidence type="ECO:0000256" key="6">
    <source>
        <dbReference type="ARBA" id="ARBA00022946"/>
    </source>
</evidence>
<dbReference type="PANTHER" id="PTHR43381">
    <property type="entry name" value="TRANSLATION INITIATION FACTOR IF-2-RELATED"/>
    <property type="match status" value="1"/>
</dbReference>
<feature type="compositionally biased region" description="Polar residues" evidence="11">
    <location>
        <begin position="42"/>
        <end position="58"/>
    </location>
</feature>
<dbReference type="InterPro" id="IPR044145">
    <property type="entry name" value="IF2_II"/>
</dbReference>
<dbReference type="HAMAP" id="MF_00100_B">
    <property type="entry name" value="IF_2_B"/>
    <property type="match status" value="1"/>
</dbReference>
<dbReference type="GO" id="GO:0005739">
    <property type="term" value="C:mitochondrion"/>
    <property type="evidence" value="ECO:0007669"/>
    <property type="project" value="UniProtKB-SubCell"/>
</dbReference>
<feature type="compositionally biased region" description="Basic and acidic residues" evidence="11">
    <location>
        <begin position="296"/>
        <end position="315"/>
    </location>
</feature>
<dbReference type="FunFam" id="2.40.30.10:FF:000008">
    <property type="entry name" value="Translation initiation factor IF-2"/>
    <property type="match status" value="1"/>
</dbReference>
<evidence type="ECO:0000313" key="14">
    <source>
        <dbReference type="Proteomes" id="UP001172681"/>
    </source>
</evidence>
<evidence type="ECO:0000259" key="12">
    <source>
        <dbReference type="PROSITE" id="PS51722"/>
    </source>
</evidence>
<dbReference type="Pfam" id="PF00009">
    <property type="entry name" value="GTP_EFTU"/>
    <property type="match status" value="1"/>
</dbReference>
<evidence type="ECO:0000256" key="10">
    <source>
        <dbReference type="ARBA" id="ARBA00044200"/>
    </source>
</evidence>
<protein>
    <recommendedName>
        <fullName evidence="10">Translation initiation factor IF-2, mitochondrial</fullName>
    </recommendedName>
</protein>
<keyword evidence="3 13" id="KW-0396">Initiation factor</keyword>
<dbReference type="InterPro" id="IPR036925">
    <property type="entry name" value="TIF_IF2_dom3_sf"/>
</dbReference>
<dbReference type="InterPro" id="IPR000795">
    <property type="entry name" value="T_Tr_GTP-bd_dom"/>
</dbReference>
<dbReference type="FunFam" id="3.40.50.300:FF:000019">
    <property type="entry name" value="Translation initiation factor IF-2"/>
    <property type="match status" value="1"/>
</dbReference>
<dbReference type="Pfam" id="PF11987">
    <property type="entry name" value="IF-2"/>
    <property type="match status" value="1"/>
</dbReference>
<keyword evidence="14" id="KW-1185">Reference proteome</keyword>
<feature type="compositionally biased region" description="Polar residues" evidence="11">
    <location>
        <begin position="322"/>
        <end position="331"/>
    </location>
</feature>
<dbReference type="EMBL" id="JAPDRN010000005">
    <property type="protein sequence ID" value="KAJ9644875.1"/>
    <property type="molecule type" value="Genomic_DNA"/>
</dbReference>
<keyword evidence="5" id="KW-0648">Protein biosynthesis</keyword>
<dbReference type="NCBIfam" id="TIGR00231">
    <property type="entry name" value="small_GTP"/>
    <property type="match status" value="1"/>
</dbReference>
<organism evidence="13 14">
    <name type="scientific">Knufia peltigerae</name>
    <dbReference type="NCBI Taxonomy" id="1002370"/>
    <lineage>
        <taxon>Eukaryota</taxon>
        <taxon>Fungi</taxon>
        <taxon>Dikarya</taxon>
        <taxon>Ascomycota</taxon>
        <taxon>Pezizomycotina</taxon>
        <taxon>Eurotiomycetes</taxon>
        <taxon>Chaetothyriomycetidae</taxon>
        <taxon>Chaetothyriales</taxon>
        <taxon>Trichomeriaceae</taxon>
        <taxon>Knufia</taxon>
    </lineage>
</organism>
<feature type="region of interest" description="Disordered" evidence="11">
    <location>
        <begin position="1"/>
        <end position="351"/>
    </location>
</feature>